<evidence type="ECO:0000313" key="2">
    <source>
        <dbReference type="EMBL" id="CDH93215.1"/>
    </source>
</evidence>
<dbReference type="GeneID" id="24104572"/>
<dbReference type="OMA" id="PWIIETT"/>
<dbReference type="Proteomes" id="UP000001940">
    <property type="component" value="Chromosome IV"/>
</dbReference>
<keyword evidence="3" id="KW-1185">Reference proteome</keyword>
<dbReference type="KEGG" id="cel:CELE_F42A9.17"/>
<evidence type="ECO:0000313" key="4">
    <source>
        <dbReference type="WormBase" id="F42A9.17"/>
    </source>
</evidence>
<reference evidence="2 3" key="1">
    <citation type="journal article" date="1998" name="Science">
        <title>Genome sequence of the nematode C. elegans: a platform for investigating biology.</title>
        <authorList>
            <consortium name="The C. elegans sequencing consortium"/>
            <person name="Sulson J.E."/>
            <person name="Waterston R."/>
        </authorList>
    </citation>
    <scope>NUCLEOTIDE SEQUENCE [LARGE SCALE GENOMIC DNA]</scope>
    <source>
        <strain evidence="2 3">Bristol N2</strain>
    </source>
</reference>
<dbReference type="InParanoid" id="U4PMB0"/>
<dbReference type="HOGENOM" id="CLU_2742351_0_0_1"/>
<protein>
    <submittedName>
        <fullName evidence="2">Uncharacterized protein</fullName>
    </submittedName>
</protein>
<gene>
    <name evidence="2" type="ORF">CELE_F42A9.17</name>
    <name evidence="2 4" type="ORF">F42A9.17</name>
</gene>
<dbReference type="eggNOG" id="ENOG502TJ6I">
    <property type="taxonomic scope" value="Eukaryota"/>
</dbReference>
<evidence type="ECO:0000313" key="3">
    <source>
        <dbReference type="Proteomes" id="UP000001940"/>
    </source>
</evidence>
<sequence length="71" mass="7889">MTTLNELTDDYIDLFIAKLKADIDTKSSSMPARSPPPLSPASTEKTADNQSSLLQKIDIVSLPWIIETTFY</sequence>
<dbReference type="CTD" id="24104572"/>
<dbReference type="Bgee" id="WBGene00235280">
    <property type="expression patterns" value="Expressed in larva and 2 other cell types or tissues"/>
</dbReference>
<dbReference type="AGR" id="WB:WBGene00235280"/>
<evidence type="ECO:0000256" key="1">
    <source>
        <dbReference type="SAM" id="MobiDB-lite"/>
    </source>
</evidence>
<dbReference type="RefSeq" id="NP_001294443.1">
    <property type="nucleotide sequence ID" value="NM_001307514.1"/>
</dbReference>
<proteinExistence type="predicted"/>
<dbReference type="PaxDb" id="6239-F42A9.17"/>
<organism evidence="2 3">
    <name type="scientific">Caenorhabditis elegans</name>
    <dbReference type="NCBI Taxonomy" id="6239"/>
    <lineage>
        <taxon>Eukaryota</taxon>
        <taxon>Metazoa</taxon>
        <taxon>Ecdysozoa</taxon>
        <taxon>Nematoda</taxon>
        <taxon>Chromadorea</taxon>
        <taxon>Rhabditida</taxon>
        <taxon>Rhabditina</taxon>
        <taxon>Rhabditomorpha</taxon>
        <taxon>Rhabditoidea</taxon>
        <taxon>Rhabditidae</taxon>
        <taxon>Peloderinae</taxon>
        <taxon>Caenorhabditis</taxon>
    </lineage>
</organism>
<dbReference type="FunCoup" id="U4PMB0">
    <property type="interactions" value="524"/>
</dbReference>
<feature type="region of interest" description="Disordered" evidence="1">
    <location>
        <begin position="25"/>
        <end position="49"/>
    </location>
</feature>
<dbReference type="EMBL" id="BX284604">
    <property type="protein sequence ID" value="CDH93215.1"/>
    <property type="molecule type" value="Genomic_DNA"/>
</dbReference>
<dbReference type="WormBase" id="F42A9.17">
    <property type="protein sequence ID" value="CE48949"/>
    <property type="gene ID" value="WBGene00235280"/>
</dbReference>
<name>U4PMB0_CAEEL</name>
<dbReference type="AlphaFoldDB" id="U4PMB0"/>
<accession>U4PMB0</accession>